<feature type="domain" description="Glycosyl transferase family 1" evidence="1">
    <location>
        <begin position="172"/>
        <end position="333"/>
    </location>
</feature>
<dbReference type="Pfam" id="PF13439">
    <property type="entry name" value="Glyco_transf_4"/>
    <property type="match status" value="1"/>
</dbReference>
<dbReference type="InterPro" id="IPR028098">
    <property type="entry name" value="Glyco_trans_4-like_N"/>
</dbReference>
<name>A0A8E1QVE4_9BACT</name>
<keyword evidence="3" id="KW-0808">Transferase</keyword>
<sequence length="356" mass="40792">MKYIQNSISKKILFLGVSMKTKGGMTAVLVSYKKYIEGMQFIPTWKLGNKLVKSWYALQAIMRTWIKCTFDKNIKIVHIHGAANASFYRCKIFINLAKKLGKKVILHEHAADFVEFYNNTTNKADITETINKCDKLIVLSESWKHYFISIGIDQNKICVLNNIVSPPELKPIKRIDDKLHLLYMGEISKRKGAFDLLKAICKEKEFFKDKLLLRMGGNEVDGDINKFIKDNGLEGFVSYEGWIAGEHKKECLNWEDVYILPSYNEGLPIAILEAMSYSHPVISTPVGGIPEVVENKRNGILVEPGNQEEIADAIKYYIENKDEIKTQGENGYKIVKDFFPEKVFNDLNNIYETLLK</sequence>
<proteinExistence type="predicted"/>
<dbReference type="Proteomes" id="UP000036951">
    <property type="component" value="Unassembled WGS sequence"/>
</dbReference>
<dbReference type="InterPro" id="IPR001296">
    <property type="entry name" value="Glyco_trans_1"/>
</dbReference>
<reference evidence="3 4" key="1">
    <citation type="submission" date="2015-06" db="EMBL/GenBank/DDBJ databases">
        <title>Prevotella sp. 109, sp. nov., a novel member of the family Prevotellaceae isolated from human faeces.</title>
        <authorList>
            <person name="Shkoporov A.N."/>
            <person name="Chaplin A.V."/>
            <person name="Kafarskaia L.I."/>
            <person name="Efimov B.A."/>
        </authorList>
    </citation>
    <scope>NUCLEOTIDE SEQUENCE [LARGE SCALE GENOMIC DNA]</scope>
    <source>
        <strain evidence="3 4">109</strain>
    </source>
</reference>
<dbReference type="Gene3D" id="3.40.50.2000">
    <property type="entry name" value="Glycogen Phosphorylase B"/>
    <property type="match status" value="2"/>
</dbReference>
<dbReference type="Pfam" id="PF00534">
    <property type="entry name" value="Glycos_transf_1"/>
    <property type="match status" value="1"/>
</dbReference>
<accession>A0A8E1QVE4</accession>
<evidence type="ECO:0000313" key="4">
    <source>
        <dbReference type="Proteomes" id="UP000036951"/>
    </source>
</evidence>
<keyword evidence="4" id="KW-1185">Reference proteome</keyword>
<gene>
    <name evidence="3" type="ORF">ACU52_14430</name>
</gene>
<dbReference type="RefSeq" id="WP_053399314.1">
    <property type="nucleotide sequence ID" value="NZ_LFQU01000062.1"/>
</dbReference>
<dbReference type="PANTHER" id="PTHR12526">
    <property type="entry name" value="GLYCOSYLTRANSFERASE"/>
    <property type="match status" value="1"/>
</dbReference>
<dbReference type="EMBL" id="LFQU01000062">
    <property type="protein sequence ID" value="KOO65773.1"/>
    <property type="molecule type" value="Genomic_DNA"/>
</dbReference>
<evidence type="ECO:0000259" key="1">
    <source>
        <dbReference type="Pfam" id="PF00534"/>
    </source>
</evidence>
<dbReference type="OrthoDB" id="9792269at2"/>
<protein>
    <submittedName>
        <fullName evidence="3">Glycosyl transferase family 1</fullName>
    </submittedName>
</protein>
<organism evidence="3 4">
    <name type="scientific">Xylanibacter rarus</name>
    <dbReference type="NCBI Taxonomy" id="1676614"/>
    <lineage>
        <taxon>Bacteria</taxon>
        <taxon>Pseudomonadati</taxon>
        <taxon>Bacteroidota</taxon>
        <taxon>Bacteroidia</taxon>
        <taxon>Bacteroidales</taxon>
        <taxon>Prevotellaceae</taxon>
        <taxon>Xylanibacter</taxon>
    </lineage>
</organism>
<dbReference type="CDD" id="cd03801">
    <property type="entry name" value="GT4_PimA-like"/>
    <property type="match status" value="1"/>
</dbReference>
<dbReference type="SUPFAM" id="SSF53756">
    <property type="entry name" value="UDP-Glycosyltransferase/glycogen phosphorylase"/>
    <property type="match status" value="1"/>
</dbReference>
<evidence type="ECO:0000313" key="3">
    <source>
        <dbReference type="EMBL" id="KOO65773.1"/>
    </source>
</evidence>
<comment type="caution">
    <text evidence="3">The sequence shown here is derived from an EMBL/GenBank/DDBJ whole genome shotgun (WGS) entry which is preliminary data.</text>
</comment>
<evidence type="ECO:0000259" key="2">
    <source>
        <dbReference type="Pfam" id="PF13439"/>
    </source>
</evidence>
<dbReference type="GO" id="GO:0016757">
    <property type="term" value="F:glycosyltransferase activity"/>
    <property type="evidence" value="ECO:0007669"/>
    <property type="project" value="InterPro"/>
</dbReference>
<feature type="domain" description="Glycosyltransferase subfamily 4-like N-terminal" evidence="2">
    <location>
        <begin position="54"/>
        <end position="164"/>
    </location>
</feature>
<dbReference type="AlphaFoldDB" id="A0A8E1QVE4"/>